<dbReference type="KEGG" id="ehx:EMIHUDRAFT_355783"/>
<dbReference type="RefSeq" id="XP_005770283.1">
    <property type="nucleotide sequence ID" value="XM_005770226.1"/>
</dbReference>
<dbReference type="eggNOG" id="KOG1306">
    <property type="taxonomic scope" value="Eukaryota"/>
</dbReference>
<keyword evidence="2" id="KW-0813">Transport</keyword>
<keyword evidence="4 7" id="KW-1133">Transmembrane helix</keyword>
<evidence type="ECO:0000256" key="3">
    <source>
        <dbReference type="ARBA" id="ARBA00022692"/>
    </source>
</evidence>
<keyword evidence="6 7" id="KW-0472">Membrane</keyword>
<dbReference type="InterPro" id="IPR004837">
    <property type="entry name" value="NaCa_Exmemb"/>
</dbReference>
<dbReference type="Proteomes" id="UP000013827">
    <property type="component" value="Unassembled WGS sequence"/>
</dbReference>
<dbReference type="PaxDb" id="2903-EOD17854"/>
<evidence type="ECO:0000256" key="7">
    <source>
        <dbReference type="SAM" id="Phobius"/>
    </source>
</evidence>
<reference evidence="9" key="2">
    <citation type="submission" date="2024-10" db="UniProtKB">
        <authorList>
            <consortium name="EnsemblProtists"/>
        </authorList>
    </citation>
    <scope>IDENTIFICATION</scope>
</reference>
<dbReference type="GeneID" id="17263883"/>
<reference evidence="10" key="1">
    <citation type="journal article" date="2013" name="Nature">
        <title>Pan genome of the phytoplankton Emiliania underpins its global distribution.</title>
        <authorList>
            <person name="Read B.A."/>
            <person name="Kegel J."/>
            <person name="Klute M.J."/>
            <person name="Kuo A."/>
            <person name="Lefebvre S.C."/>
            <person name="Maumus F."/>
            <person name="Mayer C."/>
            <person name="Miller J."/>
            <person name="Monier A."/>
            <person name="Salamov A."/>
            <person name="Young J."/>
            <person name="Aguilar M."/>
            <person name="Claverie J.M."/>
            <person name="Frickenhaus S."/>
            <person name="Gonzalez K."/>
            <person name="Herman E.K."/>
            <person name="Lin Y.C."/>
            <person name="Napier J."/>
            <person name="Ogata H."/>
            <person name="Sarno A.F."/>
            <person name="Shmutz J."/>
            <person name="Schroeder D."/>
            <person name="de Vargas C."/>
            <person name="Verret F."/>
            <person name="von Dassow P."/>
            <person name="Valentin K."/>
            <person name="Van de Peer Y."/>
            <person name="Wheeler G."/>
            <person name="Dacks J.B."/>
            <person name="Delwiche C.F."/>
            <person name="Dyhrman S.T."/>
            <person name="Glockner G."/>
            <person name="John U."/>
            <person name="Richards T."/>
            <person name="Worden A.Z."/>
            <person name="Zhang X."/>
            <person name="Grigoriev I.V."/>
            <person name="Allen A.E."/>
            <person name="Bidle K."/>
            <person name="Borodovsky M."/>
            <person name="Bowler C."/>
            <person name="Brownlee C."/>
            <person name="Cock J.M."/>
            <person name="Elias M."/>
            <person name="Gladyshev V.N."/>
            <person name="Groth M."/>
            <person name="Guda C."/>
            <person name="Hadaegh A."/>
            <person name="Iglesias-Rodriguez M.D."/>
            <person name="Jenkins J."/>
            <person name="Jones B.M."/>
            <person name="Lawson T."/>
            <person name="Leese F."/>
            <person name="Lindquist E."/>
            <person name="Lobanov A."/>
            <person name="Lomsadze A."/>
            <person name="Malik S.B."/>
            <person name="Marsh M.E."/>
            <person name="Mackinder L."/>
            <person name="Mock T."/>
            <person name="Mueller-Roeber B."/>
            <person name="Pagarete A."/>
            <person name="Parker M."/>
            <person name="Probert I."/>
            <person name="Quesneville H."/>
            <person name="Raines C."/>
            <person name="Rensing S.A."/>
            <person name="Riano-Pachon D.M."/>
            <person name="Richier S."/>
            <person name="Rokitta S."/>
            <person name="Shiraiwa Y."/>
            <person name="Soanes D.M."/>
            <person name="van der Giezen M."/>
            <person name="Wahlund T.M."/>
            <person name="Williams B."/>
            <person name="Wilson W."/>
            <person name="Wolfe G."/>
            <person name="Wurch L.L."/>
        </authorList>
    </citation>
    <scope>NUCLEOTIDE SEQUENCE</scope>
</reference>
<evidence type="ECO:0000256" key="1">
    <source>
        <dbReference type="ARBA" id="ARBA00004127"/>
    </source>
</evidence>
<evidence type="ECO:0000256" key="5">
    <source>
        <dbReference type="ARBA" id="ARBA00023065"/>
    </source>
</evidence>
<dbReference type="GO" id="GO:0012505">
    <property type="term" value="C:endomembrane system"/>
    <property type="evidence" value="ECO:0007669"/>
    <property type="project" value="UniProtKB-SubCell"/>
</dbReference>
<dbReference type="GO" id="GO:0030001">
    <property type="term" value="P:metal ion transport"/>
    <property type="evidence" value="ECO:0007669"/>
    <property type="project" value="TreeGrafter"/>
</dbReference>
<organism evidence="9 10">
    <name type="scientific">Emiliania huxleyi (strain CCMP1516)</name>
    <dbReference type="NCBI Taxonomy" id="280463"/>
    <lineage>
        <taxon>Eukaryota</taxon>
        <taxon>Haptista</taxon>
        <taxon>Haptophyta</taxon>
        <taxon>Prymnesiophyceae</taxon>
        <taxon>Isochrysidales</taxon>
        <taxon>Noelaerhabdaceae</taxon>
        <taxon>Emiliania</taxon>
    </lineage>
</organism>
<keyword evidence="5" id="KW-0406">Ion transport</keyword>
<dbReference type="PANTHER" id="PTHR11878">
    <property type="entry name" value="SODIUM/CALCIUM EXCHANGER"/>
    <property type="match status" value="1"/>
</dbReference>
<evidence type="ECO:0000313" key="10">
    <source>
        <dbReference type="Proteomes" id="UP000013827"/>
    </source>
</evidence>
<protein>
    <recommendedName>
        <fullName evidence="8">Sodium/calcium exchanger membrane region domain-containing protein</fullName>
    </recommendedName>
</protein>
<dbReference type="GO" id="GO:0055085">
    <property type="term" value="P:transmembrane transport"/>
    <property type="evidence" value="ECO:0007669"/>
    <property type="project" value="InterPro"/>
</dbReference>
<dbReference type="Pfam" id="PF01699">
    <property type="entry name" value="Na_Ca_ex"/>
    <property type="match status" value="1"/>
</dbReference>
<keyword evidence="10" id="KW-1185">Reference proteome</keyword>
<dbReference type="STRING" id="2903.R1EAD7"/>
<feature type="domain" description="Sodium/calcium exchanger membrane region" evidence="8">
    <location>
        <begin position="6"/>
        <end position="139"/>
    </location>
</feature>
<comment type="subcellular location">
    <subcellularLocation>
        <location evidence="1">Endomembrane system</location>
        <topology evidence="1">Multi-pass membrane protein</topology>
    </subcellularLocation>
</comment>
<feature type="transmembrane region" description="Helical" evidence="7">
    <location>
        <begin position="68"/>
        <end position="88"/>
    </location>
</feature>
<dbReference type="EnsemblProtists" id="EOD17854">
    <property type="protein sequence ID" value="EOD17854"/>
    <property type="gene ID" value="EMIHUDRAFT_355783"/>
</dbReference>
<accession>A0A0D3J2W9</accession>
<dbReference type="PANTHER" id="PTHR11878:SF65">
    <property type="entry name" value="NA_CA-EXCHANGE PROTEIN, ISOFORM G"/>
    <property type="match status" value="1"/>
</dbReference>
<evidence type="ECO:0000256" key="4">
    <source>
        <dbReference type="ARBA" id="ARBA00022989"/>
    </source>
</evidence>
<dbReference type="AlphaFoldDB" id="A0A0D3J2W9"/>
<evidence type="ECO:0000256" key="2">
    <source>
        <dbReference type="ARBA" id="ARBA00022448"/>
    </source>
</evidence>
<evidence type="ECO:0000256" key="6">
    <source>
        <dbReference type="ARBA" id="ARBA00023136"/>
    </source>
</evidence>
<evidence type="ECO:0000313" key="9">
    <source>
        <dbReference type="EnsemblProtists" id="EOD17854"/>
    </source>
</evidence>
<dbReference type="InterPro" id="IPR044880">
    <property type="entry name" value="NCX_ion-bd_dom_sf"/>
</dbReference>
<dbReference type="InterPro" id="IPR051171">
    <property type="entry name" value="CaCA"/>
</dbReference>
<feature type="transmembrane region" description="Helical" evidence="7">
    <location>
        <begin position="123"/>
        <end position="140"/>
    </location>
</feature>
<evidence type="ECO:0000259" key="8">
    <source>
        <dbReference type="Pfam" id="PF01699"/>
    </source>
</evidence>
<dbReference type="Gene3D" id="1.20.1420.30">
    <property type="entry name" value="NCX, central ion-binding region"/>
    <property type="match status" value="1"/>
</dbReference>
<dbReference type="GO" id="GO:0016020">
    <property type="term" value="C:membrane"/>
    <property type="evidence" value="ECO:0007669"/>
    <property type="project" value="InterPro"/>
</dbReference>
<sequence>MSDPTADAAVGNVTGSNAVNVFLGLGLPWMIGALYWSRKGATPEWAARYPDQAALYPQGGFVVPAGDLGYSVTVFCVCAVLCLGMLTLRRSVLGGELGGPSWAAARDRSQGGGVAQALLQKRVVAVFFLLLWAVYIVGVTCE</sequence>
<name>A0A0D3J2W9_EMIH1</name>
<keyword evidence="3 7" id="KW-0812">Transmembrane</keyword>
<proteinExistence type="predicted"/>
<dbReference type="HOGENOM" id="CLU_2091102_0_0_1"/>